<dbReference type="EMBL" id="JAPFFK010000011">
    <property type="protein sequence ID" value="KAJ6734324.1"/>
    <property type="molecule type" value="Genomic_DNA"/>
</dbReference>
<dbReference type="OrthoDB" id="671439at2759"/>
<dbReference type="Pfam" id="PF02458">
    <property type="entry name" value="Transferase"/>
    <property type="match status" value="1"/>
</dbReference>
<accession>A0A9Q0ZH53</accession>
<comment type="similarity">
    <text evidence="1">Belongs to the plant acyltransferase family.</text>
</comment>
<reference evidence="2" key="2">
    <citation type="journal article" date="2023" name="Int. J. Mol. Sci.">
        <title>De Novo Assembly and Annotation of 11 Diverse Shrub Willow (Salix) Genomes Reveals Novel Gene Organization in Sex-Linked Regions.</title>
        <authorList>
            <person name="Hyden B."/>
            <person name="Feng K."/>
            <person name="Yates T.B."/>
            <person name="Jawdy S."/>
            <person name="Cereghino C."/>
            <person name="Smart L.B."/>
            <person name="Muchero W."/>
        </authorList>
    </citation>
    <scope>NUCLEOTIDE SEQUENCE</scope>
    <source>
        <tissue evidence="2">Shoot tip</tissue>
    </source>
</reference>
<evidence type="ECO:0000313" key="2">
    <source>
        <dbReference type="EMBL" id="KAJ6734324.1"/>
    </source>
</evidence>
<gene>
    <name evidence="2" type="ORF">OIU79_001561</name>
</gene>
<keyword evidence="3" id="KW-1185">Reference proteome</keyword>
<evidence type="ECO:0000256" key="1">
    <source>
        <dbReference type="ARBA" id="ARBA00009861"/>
    </source>
</evidence>
<sequence>MKTTVEKTVTMMIMKRSGLVITVTSFKCGGVCLGVGWHHTLADGTGALHFINSWATLARGLSITIPPLLDRTILRGREYFVRQQEGCTLQAFSQIERLWRLASKVNYSCLNVKVLYVVFHAAVSSKGTISYDVTMHFLQIIPSCLLKSYDNWRLTLARNVDVAGVLHSAAGRLHFGHRERKA</sequence>
<dbReference type="InterPro" id="IPR023213">
    <property type="entry name" value="CAT-like_dom_sf"/>
</dbReference>
<protein>
    <submittedName>
        <fullName evidence="2">N-BENZOYLTRANSFERASE PROTEIN putative-RELATED</fullName>
    </submittedName>
</protein>
<dbReference type="GO" id="GO:0016747">
    <property type="term" value="F:acyltransferase activity, transferring groups other than amino-acyl groups"/>
    <property type="evidence" value="ECO:0007669"/>
    <property type="project" value="TreeGrafter"/>
</dbReference>
<proteinExistence type="inferred from homology"/>
<comment type="caution">
    <text evidence="2">The sequence shown here is derived from an EMBL/GenBank/DDBJ whole genome shotgun (WGS) entry which is preliminary data.</text>
</comment>
<dbReference type="Proteomes" id="UP001151532">
    <property type="component" value="Chromosome 17"/>
</dbReference>
<dbReference type="InterPro" id="IPR050317">
    <property type="entry name" value="Plant_Fungal_Acyltransferase"/>
</dbReference>
<dbReference type="PANTHER" id="PTHR31642:SF158">
    <property type="entry name" value="N-BENZOYLTRANSFERASE PROTEIN, PUTATIVE-RELATED"/>
    <property type="match status" value="1"/>
</dbReference>
<dbReference type="AlphaFoldDB" id="A0A9Q0ZH53"/>
<evidence type="ECO:0000313" key="3">
    <source>
        <dbReference type="Proteomes" id="UP001151532"/>
    </source>
</evidence>
<dbReference type="PANTHER" id="PTHR31642">
    <property type="entry name" value="TRICHOTHECENE 3-O-ACETYLTRANSFERASE"/>
    <property type="match status" value="1"/>
</dbReference>
<organism evidence="2 3">
    <name type="scientific">Salix purpurea</name>
    <name type="common">Purple osier willow</name>
    <dbReference type="NCBI Taxonomy" id="77065"/>
    <lineage>
        <taxon>Eukaryota</taxon>
        <taxon>Viridiplantae</taxon>
        <taxon>Streptophyta</taxon>
        <taxon>Embryophyta</taxon>
        <taxon>Tracheophyta</taxon>
        <taxon>Spermatophyta</taxon>
        <taxon>Magnoliopsida</taxon>
        <taxon>eudicotyledons</taxon>
        <taxon>Gunneridae</taxon>
        <taxon>Pentapetalae</taxon>
        <taxon>rosids</taxon>
        <taxon>fabids</taxon>
        <taxon>Malpighiales</taxon>
        <taxon>Salicaceae</taxon>
        <taxon>Saliceae</taxon>
        <taxon>Salix</taxon>
    </lineage>
</organism>
<name>A0A9Q0ZH53_SALPP</name>
<dbReference type="Gene3D" id="3.30.559.10">
    <property type="entry name" value="Chloramphenicol acetyltransferase-like domain"/>
    <property type="match status" value="1"/>
</dbReference>
<reference evidence="2" key="1">
    <citation type="submission" date="2022-11" db="EMBL/GenBank/DDBJ databases">
        <authorList>
            <person name="Hyden B.L."/>
            <person name="Feng K."/>
            <person name="Yates T."/>
            <person name="Jawdy S."/>
            <person name="Smart L.B."/>
            <person name="Muchero W."/>
        </authorList>
    </citation>
    <scope>NUCLEOTIDE SEQUENCE</scope>
    <source>
        <tissue evidence="2">Shoot tip</tissue>
    </source>
</reference>